<gene>
    <name evidence="3" type="ORF">GCM10009554_69620</name>
</gene>
<evidence type="ECO:0000313" key="3">
    <source>
        <dbReference type="EMBL" id="GAA0958006.1"/>
    </source>
</evidence>
<evidence type="ECO:0000259" key="2">
    <source>
        <dbReference type="PROSITE" id="PS51677"/>
    </source>
</evidence>
<protein>
    <submittedName>
        <fullName evidence="3">Polysaccharide deacetylase family protein</fullName>
    </submittedName>
</protein>
<dbReference type="RefSeq" id="WP_343980383.1">
    <property type="nucleotide sequence ID" value="NZ_BAAAHK010000019.1"/>
</dbReference>
<accession>A0ABP4C4G4</accession>
<comment type="caution">
    <text evidence="3">The sequence shown here is derived from an EMBL/GenBank/DDBJ whole genome shotgun (WGS) entry which is preliminary data.</text>
</comment>
<evidence type="ECO:0000313" key="4">
    <source>
        <dbReference type="Proteomes" id="UP001500542"/>
    </source>
</evidence>
<dbReference type="InterPro" id="IPR002509">
    <property type="entry name" value="NODB_dom"/>
</dbReference>
<proteinExistence type="predicted"/>
<dbReference type="InterPro" id="IPR050248">
    <property type="entry name" value="Polysacc_deacetylase_ArnD"/>
</dbReference>
<dbReference type="Proteomes" id="UP001500542">
    <property type="component" value="Unassembled WGS sequence"/>
</dbReference>
<dbReference type="Gene3D" id="3.20.20.370">
    <property type="entry name" value="Glycoside hydrolase/deacetylase"/>
    <property type="match status" value="1"/>
</dbReference>
<feature type="signal peptide" evidence="1">
    <location>
        <begin position="1"/>
        <end position="23"/>
    </location>
</feature>
<feature type="domain" description="NodB homology" evidence="2">
    <location>
        <begin position="87"/>
        <end position="258"/>
    </location>
</feature>
<keyword evidence="4" id="KW-1185">Reference proteome</keyword>
<dbReference type="Pfam" id="PF01522">
    <property type="entry name" value="Polysacc_deac_1"/>
    <property type="match status" value="1"/>
</dbReference>
<evidence type="ECO:0000256" key="1">
    <source>
        <dbReference type="SAM" id="SignalP"/>
    </source>
</evidence>
<dbReference type="CDD" id="cd10917">
    <property type="entry name" value="CE4_NodB_like_6s_7s"/>
    <property type="match status" value="1"/>
</dbReference>
<name>A0ABP4C4G4_9ACTN</name>
<dbReference type="PROSITE" id="PS51677">
    <property type="entry name" value="NODB"/>
    <property type="match status" value="1"/>
</dbReference>
<dbReference type="EMBL" id="BAAAHK010000019">
    <property type="protein sequence ID" value="GAA0958006.1"/>
    <property type="molecule type" value="Genomic_DNA"/>
</dbReference>
<reference evidence="4" key="1">
    <citation type="journal article" date="2019" name="Int. J. Syst. Evol. Microbiol.">
        <title>The Global Catalogue of Microorganisms (GCM) 10K type strain sequencing project: providing services to taxonomists for standard genome sequencing and annotation.</title>
        <authorList>
            <consortium name="The Broad Institute Genomics Platform"/>
            <consortium name="The Broad Institute Genome Sequencing Center for Infectious Disease"/>
            <person name="Wu L."/>
            <person name="Ma J."/>
        </authorList>
    </citation>
    <scope>NUCLEOTIDE SEQUENCE [LARGE SCALE GENOMIC DNA]</scope>
    <source>
        <strain evidence="4">JCM 10977</strain>
    </source>
</reference>
<feature type="chain" id="PRO_5047083033" evidence="1">
    <location>
        <begin position="24"/>
        <end position="262"/>
    </location>
</feature>
<dbReference type="SUPFAM" id="SSF88713">
    <property type="entry name" value="Glycoside hydrolase/deacetylase"/>
    <property type="match status" value="1"/>
</dbReference>
<keyword evidence="1" id="KW-0732">Signal</keyword>
<organism evidence="3 4">
    <name type="scientific">Kribbella koreensis</name>
    <dbReference type="NCBI Taxonomy" id="57909"/>
    <lineage>
        <taxon>Bacteria</taxon>
        <taxon>Bacillati</taxon>
        <taxon>Actinomycetota</taxon>
        <taxon>Actinomycetes</taxon>
        <taxon>Propionibacteriales</taxon>
        <taxon>Kribbellaceae</taxon>
        <taxon>Kribbella</taxon>
    </lineage>
</organism>
<dbReference type="PANTHER" id="PTHR10587">
    <property type="entry name" value="GLYCOSYL TRANSFERASE-RELATED"/>
    <property type="match status" value="1"/>
</dbReference>
<dbReference type="InterPro" id="IPR011330">
    <property type="entry name" value="Glyco_hydro/deAcase_b/a-brl"/>
</dbReference>
<sequence>MTLPPGKLFMIAAILFVAALAQAAGPSSSPASADHLVASGPAGPPPLKISTVAKTAKPVHRAGRKSQRTGSTAVASADDWTLTNDGKVVYLTFDDGPQVTYTPQVLRVLARHHAKATFFVLGREAAAHPELVELARSQGHHIGNHSWDHPMLTHLPLKRIREEIFSGVKSKCFRPPYRDTNATVAAVAAANHQRQILWDVDTNDWEKPGAAAIEHEILRGARPGAIILMHDGGGTRTQTVAALDRALTKLTARGYTFRALPC</sequence>